<dbReference type="PANTHER" id="PTHR13050:SF7">
    <property type="entry name" value="VESICLE TRANSPORT PROTEIN USE1"/>
    <property type="match status" value="1"/>
</dbReference>
<keyword evidence="4 11" id="KW-0812">Transmembrane</keyword>
<name>A0A151Z6V7_TIELA</name>
<sequence>MKEIGEIKRLQINLTRLIRSCESIIFHDNGDTDKDTANTVEKYIPIMLQQLKQLNDLVVEAKQSNLSNSTSSASTSNLSQKAKSPQDSIQELNDNLPTKETLNEFSRKIDVIVGLIDKEKLSSQISNKPTIIRLQSSNLPHSKKMQEIHTVLKTQQKEEKKKINELISNGDKKQTLASVDKLSHASEDYKSPTLRFRNQFKSKNQELNSLLGTKSNDHNNNNTVNLDEKIDNELFLLKTNEQRDQRENIATEMMSMAKSLRDQSDMMSNKLLQEDKTIDELADLLNINREKIGDQNKRLKEHISSTSKDTLNYFLIIIFVLAVFFGTYVLLIKTNRKKMLP</sequence>
<keyword evidence="13" id="KW-1185">Reference proteome</keyword>
<dbReference type="PANTHER" id="PTHR13050">
    <property type="entry name" value="USE1-LIKE PROTEIN"/>
    <property type="match status" value="1"/>
</dbReference>
<dbReference type="OMA" id="MNEVHAV"/>
<gene>
    <name evidence="12" type="ORF">DLAC_09669</name>
</gene>
<keyword evidence="9 11" id="KW-0472">Membrane</keyword>
<comment type="subcellular location">
    <subcellularLocation>
        <location evidence="1">Endoplasmic reticulum membrane</location>
        <topology evidence="1">Single-pass type IV membrane protein</topology>
    </subcellularLocation>
</comment>
<feature type="region of interest" description="Disordered" evidence="10">
    <location>
        <begin position="67"/>
        <end position="91"/>
    </location>
</feature>
<evidence type="ECO:0000256" key="11">
    <source>
        <dbReference type="SAM" id="Phobius"/>
    </source>
</evidence>
<dbReference type="FunCoup" id="A0A151Z6V7">
    <property type="interactions" value="2"/>
</dbReference>
<organism evidence="12 13">
    <name type="scientific">Tieghemostelium lacteum</name>
    <name type="common">Slime mold</name>
    <name type="synonym">Dictyostelium lacteum</name>
    <dbReference type="NCBI Taxonomy" id="361077"/>
    <lineage>
        <taxon>Eukaryota</taxon>
        <taxon>Amoebozoa</taxon>
        <taxon>Evosea</taxon>
        <taxon>Eumycetozoa</taxon>
        <taxon>Dictyostelia</taxon>
        <taxon>Dictyosteliales</taxon>
        <taxon>Raperosteliaceae</taxon>
        <taxon>Tieghemostelium</taxon>
    </lineage>
</organism>
<evidence type="ECO:0000256" key="10">
    <source>
        <dbReference type="SAM" id="MobiDB-lite"/>
    </source>
</evidence>
<keyword evidence="3" id="KW-0813">Transport</keyword>
<evidence type="ECO:0000256" key="5">
    <source>
        <dbReference type="ARBA" id="ARBA00022824"/>
    </source>
</evidence>
<comment type="caution">
    <text evidence="12">The sequence shown here is derived from an EMBL/GenBank/DDBJ whole genome shotgun (WGS) entry which is preliminary data.</text>
</comment>
<dbReference type="GO" id="GO:0015031">
    <property type="term" value="P:protein transport"/>
    <property type="evidence" value="ECO:0007669"/>
    <property type="project" value="UniProtKB-KW"/>
</dbReference>
<evidence type="ECO:0000256" key="4">
    <source>
        <dbReference type="ARBA" id="ARBA00022692"/>
    </source>
</evidence>
<evidence type="ECO:0000256" key="1">
    <source>
        <dbReference type="ARBA" id="ARBA00004163"/>
    </source>
</evidence>
<feature type="transmembrane region" description="Helical" evidence="11">
    <location>
        <begin position="311"/>
        <end position="331"/>
    </location>
</feature>
<evidence type="ECO:0000256" key="2">
    <source>
        <dbReference type="ARBA" id="ARBA00007891"/>
    </source>
</evidence>
<dbReference type="GO" id="GO:0031201">
    <property type="term" value="C:SNARE complex"/>
    <property type="evidence" value="ECO:0007669"/>
    <property type="project" value="TreeGrafter"/>
</dbReference>
<evidence type="ECO:0000256" key="3">
    <source>
        <dbReference type="ARBA" id="ARBA00022448"/>
    </source>
</evidence>
<dbReference type="Proteomes" id="UP000076078">
    <property type="component" value="Unassembled WGS sequence"/>
</dbReference>
<protein>
    <submittedName>
        <fullName evidence="12">Putative transmembrane protein</fullName>
    </submittedName>
</protein>
<dbReference type="AlphaFoldDB" id="A0A151Z6V7"/>
<dbReference type="GO" id="GO:0005789">
    <property type="term" value="C:endoplasmic reticulum membrane"/>
    <property type="evidence" value="ECO:0007669"/>
    <property type="project" value="UniProtKB-SubCell"/>
</dbReference>
<evidence type="ECO:0000256" key="7">
    <source>
        <dbReference type="ARBA" id="ARBA00022927"/>
    </source>
</evidence>
<evidence type="ECO:0000313" key="12">
    <source>
        <dbReference type="EMBL" id="KYQ89701.1"/>
    </source>
</evidence>
<dbReference type="Pfam" id="PF09753">
    <property type="entry name" value="Use1"/>
    <property type="match status" value="1"/>
</dbReference>
<dbReference type="GO" id="GO:0006890">
    <property type="term" value="P:retrograde vesicle-mediated transport, Golgi to endoplasmic reticulum"/>
    <property type="evidence" value="ECO:0007669"/>
    <property type="project" value="TreeGrafter"/>
</dbReference>
<keyword evidence="6" id="KW-0931">ER-Golgi transport</keyword>
<proteinExistence type="inferred from homology"/>
<evidence type="ECO:0000256" key="6">
    <source>
        <dbReference type="ARBA" id="ARBA00022892"/>
    </source>
</evidence>
<dbReference type="OrthoDB" id="4506189at2759"/>
<dbReference type="GO" id="GO:0005484">
    <property type="term" value="F:SNAP receptor activity"/>
    <property type="evidence" value="ECO:0007669"/>
    <property type="project" value="TreeGrafter"/>
</dbReference>
<dbReference type="EMBL" id="LODT01000039">
    <property type="protein sequence ID" value="KYQ89701.1"/>
    <property type="molecule type" value="Genomic_DNA"/>
</dbReference>
<keyword evidence="5" id="KW-0256">Endoplasmic reticulum</keyword>
<dbReference type="InParanoid" id="A0A151Z6V7"/>
<keyword evidence="7" id="KW-0653">Protein transport</keyword>
<comment type="similarity">
    <text evidence="2">Belongs to the USE1 family.</text>
</comment>
<feature type="compositionally biased region" description="Low complexity" evidence="10">
    <location>
        <begin position="67"/>
        <end position="82"/>
    </location>
</feature>
<keyword evidence="8 11" id="KW-1133">Transmembrane helix</keyword>
<dbReference type="STRING" id="361077.A0A151Z6V7"/>
<reference evidence="12 13" key="1">
    <citation type="submission" date="2015-12" db="EMBL/GenBank/DDBJ databases">
        <title>Dictyostelia acquired genes for synthesis and detection of signals that induce cell-type specialization by lateral gene transfer from prokaryotes.</title>
        <authorList>
            <person name="Gloeckner G."/>
            <person name="Schaap P."/>
        </authorList>
    </citation>
    <scope>NUCLEOTIDE SEQUENCE [LARGE SCALE GENOMIC DNA]</scope>
    <source>
        <strain evidence="12 13">TK</strain>
    </source>
</reference>
<evidence type="ECO:0000256" key="9">
    <source>
        <dbReference type="ARBA" id="ARBA00023136"/>
    </source>
</evidence>
<evidence type="ECO:0000256" key="8">
    <source>
        <dbReference type="ARBA" id="ARBA00022989"/>
    </source>
</evidence>
<dbReference type="InterPro" id="IPR019150">
    <property type="entry name" value="Vesicle_transport_protein_Use1"/>
</dbReference>
<accession>A0A151Z6V7</accession>
<evidence type="ECO:0000313" key="13">
    <source>
        <dbReference type="Proteomes" id="UP000076078"/>
    </source>
</evidence>